<reference evidence="8" key="1">
    <citation type="journal article" date="2010" name="BMC Genomics">
        <title>Genomes of three tomato pathogens within the Ralstonia solanacearum species complex reveal significant evolutionary divergence.</title>
        <authorList>
            <person name="Remenant B."/>
            <person name="Coupat-Goutaland B."/>
            <person name="Guidot A."/>
            <person name="Cellier G."/>
            <person name="Wicker E."/>
            <person name="Allen C."/>
            <person name="Fegan M."/>
            <person name="Pruvost O."/>
            <person name="Elbaz M."/>
            <person name="Calteau A."/>
            <person name="Salvignol G."/>
            <person name="Mornico D."/>
            <person name="Mangenot S."/>
            <person name="Barbe V."/>
            <person name="Medigue C."/>
            <person name="Prior P."/>
        </authorList>
    </citation>
    <scope>NUCLEOTIDE SEQUENCE [LARGE SCALE GENOMIC DNA]</scope>
    <source>
        <strain evidence="8">CFBP2957</strain>
        <plasmid evidence="8">RCFBPv3_mp</plasmid>
    </source>
</reference>
<feature type="domain" description="UvrD-like helicase C-terminal" evidence="7">
    <location>
        <begin position="536"/>
        <end position="593"/>
    </location>
</feature>
<geneLocation type="plasmid" evidence="8">
    <name>RCFBPv3_mp</name>
</geneLocation>
<protein>
    <recommendedName>
        <fullName evidence="5">DNA 3'-5' helicase II</fullName>
    </recommendedName>
</protein>
<dbReference type="SUPFAM" id="SSF52540">
    <property type="entry name" value="P-loop containing nucleoside triphosphate hydrolases"/>
    <property type="match status" value="1"/>
</dbReference>
<dbReference type="InterPro" id="IPR000212">
    <property type="entry name" value="DNA_helicase_UvrD/REP"/>
</dbReference>
<evidence type="ECO:0000256" key="3">
    <source>
        <dbReference type="ARBA" id="ARBA00022806"/>
    </source>
</evidence>
<evidence type="ECO:0000256" key="1">
    <source>
        <dbReference type="ARBA" id="ARBA00022741"/>
    </source>
</evidence>
<dbReference type="InterPro" id="IPR014017">
    <property type="entry name" value="DNA_helicase_UvrD-like_C"/>
</dbReference>
<dbReference type="RefSeq" id="WP_013207471.1">
    <property type="nucleotide sequence ID" value="NC_014309.1"/>
</dbReference>
<dbReference type="GO" id="GO:0005524">
    <property type="term" value="F:ATP binding"/>
    <property type="evidence" value="ECO:0007669"/>
    <property type="project" value="UniProtKB-KW"/>
</dbReference>
<reference evidence="8" key="2">
    <citation type="submission" date="2010-02" db="EMBL/GenBank/DDBJ databases">
        <authorList>
            <person name="Genoscope - CEA"/>
        </authorList>
    </citation>
    <scope>NUCLEOTIDE SEQUENCE</scope>
    <source>
        <strain evidence="8">CFBP2957</strain>
        <plasmid evidence="8">RCFBPv3_mp</plasmid>
    </source>
</reference>
<gene>
    <name evidence="8" type="ORF">RCFBP_mp10110</name>
</gene>
<dbReference type="Pfam" id="PF13361">
    <property type="entry name" value="UvrD_C"/>
    <property type="match status" value="1"/>
</dbReference>
<keyword evidence="3 8" id="KW-0347">Helicase</keyword>
<dbReference type="EMBL" id="FP885907">
    <property type="protein sequence ID" value="CBJ52901.1"/>
    <property type="molecule type" value="Genomic_DNA"/>
</dbReference>
<dbReference type="Pfam" id="PF08378">
    <property type="entry name" value="NERD"/>
    <property type="match status" value="1"/>
</dbReference>
<evidence type="ECO:0000259" key="7">
    <source>
        <dbReference type="Pfam" id="PF13361"/>
    </source>
</evidence>
<dbReference type="GO" id="GO:0003677">
    <property type="term" value="F:DNA binding"/>
    <property type="evidence" value="ECO:0007669"/>
    <property type="project" value="InterPro"/>
</dbReference>
<dbReference type="InterPro" id="IPR011528">
    <property type="entry name" value="NERD"/>
</dbReference>
<evidence type="ECO:0000256" key="2">
    <source>
        <dbReference type="ARBA" id="ARBA00022801"/>
    </source>
</evidence>
<proteinExistence type="predicted"/>
<dbReference type="InterPro" id="IPR027417">
    <property type="entry name" value="P-loop_NTPase"/>
</dbReference>
<dbReference type="GO" id="GO:0000725">
    <property type="term" value="P:recombinational repair"/>
    <property type="evidence" value="ECO:0007669"/>
    <property type="project" value="TreeGrafter"/>
</dbReference>
<organism evidence="8">
    <name type="scientific">Ralstonia solanacearum CFBP2957</name>
    <dbReference type="NCBI Taxonomy" id="859656"/>
    <lineage>
        <taxon>Bacteria</taxon>
        <taxon>Pseudomonadati</taxon>
        <taxon>Pseudomonadota</taxon>
        <taxon>Betaproteobacteria</taxon>
        <taxon>Burkholderiales</taxon>
        <taxon>Burkholderiaceae</taxon>
        <taxon>Ralstonia</taxon>
        <taxon>Ralstonia solanacearum species complex</taxon>
    </lineage>
</organism>
<name>D8P767_RALSL</name>
<dbReference type="PANTHER" id="PTHR11070:SF2">
    <property type="entry name" value="ATP-DEPENDENT DNA HELICASE SRS2"/>
    <property type="match status" value="1"/>
</dbReference>
<keyword evidence="4" id="KW-0067">ATP-binding</keyword>
<evidence type="ECO:0000259" key="6">
    <source>
        <dbReference type="Pfam" id="PF08378"/>
    </source>
</evidence>
<dbReference type="Pfam" id="PF13245">
    <property type="entry name" value="AAA_19"/>
    <property type="match status" value="1"/>
</dbReference>
<feature type="domain" description="NERD" evidence="6">
    <location>
        <begin position="17"/>
        <end position="110"/>
    </location>
</feature>
<dbReference type="PATRIC" id="fig|859656.5.peg.3350"/>
<evidence type="ECO:0000256" key="5">
    <source>
        <dbReference type="ARBA" id="ARBA00034923"/>
    </source>
</evidence>
<keyword evidence="1" id="KW-0547">Nucleotide-binding</keyword>
<keyword evidence="8" id="KW-0614">Plasmid</keyword>
<dbReference type="GO" id="GO:0016787">
    <property type="term" value="F:hydrolase activity"/>
    <property type="evidence" value="ECO:0007669"/>
    <property type="project" value="UniProtKB-KW"/>
</dbReference>
<evidence type="ECO:0000313" key="8">
    <source>
        <dbReference type="EMBL" id="CBJ52901.1"/>
    </source>
</evidence>
<accession>D8P767</accession>
<dbReference type="GO" id="GO:0005829">
    <property type="term" value="C:cytosol"/>
    <property type="evidence" value="ECO:0007669"/>
    <property type="project" value="TreeGrafter"/>
</dbReference>
<dbReference type="Gene3D" id="3.40.50.300">
    <property type="entry name" value="P-loop containing nucleotide triphosphate hydrolases"/>
    <property type="match status" value="2"/>
</dbReference>
<dbReference type="GO" id="GO:0043138">
    <property type="term" value="F:3'-5' DNA helicase activity"/>
    <property type="evidence" value="ECO:0007669"/>
    <property type="project" value="TreeGrafter"/>
</dbReference>
<sequence length="627" mass="69818">MATLIPSLNSCLGRMTSGEKRFARRLEAFLEDDYLCWYDVTVGIKRRRPDFLVLNPHRGLLALEVKDWKVASIIRLDPQLVEAEFDGRLVKDVNPLLKSREFMTATVDMLKRDPLLVEPATSQYAGKLCMPYGHGLVLPNISRQEFETSGMQDVMPGRLVICKDEMTELADPEAFQQRLWNMFTQPFRCLLQLPQIDRIRWHLFPDVRIVSRQGSLFEADDEPATQGTRPAIPDLIRVMDLQQEQLARSLGDGHRVIHGVAGSGKTMILGYRAEYLAQASAKPVLVLCFNRALAQKLTGWMEHKGLSQKVHVRTFHGWCVEMATTYQLGKLAGRRDEDYAVLVQNVIDGVNRGQVPAGQYSAVLIDEGHDFDPAWLRLVVQMVDPETNSVLVMYDSAQDIYQKSRKLKFSFSSVGIQARGRTTILKLNYRNSAEVLAVAYAFANDLLTAEEAEEDGAPLILPQTAGRRGSAPEFIRLPSFKAELDYVTDRLRASNEAGTPWRDMAVLTYRKLQAADVVSHLAAAKIPARAGLSKPDTDSVNVLTLHGSKGLEFPVVAIPGLGQMPYASHDANEQARVLYVGMTRAMNELVMTADRESEFAVRVGEACGRGGATNSEGARLSPFPVMV</sequence>
<dbReference type="AlphaFoldDB" id="D8P767"/>
<keyword evidence="2" id="KW-0378">Hydrolase</keyword>
<dbReference type="PANTHER" id="PTHR11070">
    <property type="entry name" value="UVRD / RECB / PCRA DNA HELICASE FAMILY MEMBER"/>
    <property type="match status" value="1"/>
</dbReference>
<evidence type="ECO:0000256" key="4">
    <source>
        <dbReference type="ARBA" id="ARBA00022840"/>
    </source>
</evidence>